<proteinExistence type="predicted"/>
<dbReference type="SMART" id="SM00401">
    <property type="entry name" value="ZnF_GATA"/>
    <property type="match status" value="1"/>
</dbReference>
<reference evidence="5" key="1">
    <citation type="submission" date="2025-08" db="UniProtKB">
        <authorList>
            <consortium name="Ensembl"/>
        </authorList>
    </citation>
    <scope>IDENTIFICATION</scope>
</reference>
<dbReference type="GO" id="GO:0048599">
    <property type="term" value="P:oocyte development"/>
    <property type="evidence" value="ECO:0007669"/>
    <property type="project" value="TreeGrafter"/>
</dbReference>
<evidence type="ECO:0000256" key="3">
    <source>
        <dbReference type="SAM" id="MobiDB-lite"/>
    </source>
</evidence>
<dbReference type="GO" id="GO:0005634">
    <property type="term" value="C:nucleus"/>
    <property type="evidence" value="ECO:0007669"/>
    <property type="project" value="TreeGrafter"/>
</dbReference>
<evidence type="ECO:0000259" key="4">
    <source>
        <dbReference type="PROSITE" id="PS50114"/>
    </source>
</evidence>
<feature type="region of interest" description="Disordered" evidence="3">
    <location>
        <begin position="1"/>
        <end position="26"/>
    </location>
</feature>
<reference evidence="5" key="2">
    <citation type="submission" date="2025-09" db="UniProtKB">
        <authorList>
            <consortium name="Ensembl"/>
        </authorList>
    </citation>
    <scope>IDENTIFICATION</scope>
</reference>
<evidence type="ECO:0000256" key="2">
    <source>
        <dbReference type="PROSITE-ProRule" id="PRU00094"/>
    </source>
</evidence>
<keyword evidence="2" id="KW-0479">Metal-binding</keyword>
<evidence type="ECO:0000313" key="6">
    <source>
        <dbReference type="Proteomes" id="UP000694523"/>
    </source>
</evidence>
<name>A0A8C6WMQ5_9GOBI</name>
<dbReference type="InterPro" id="IPR053116">
    <property type="entry name" value="GATA-type_Znf_Regulator"/>
</dbReference>
<dbReference type="PANTHER" id="PTHR47341:SF1">
    <property type="entry name" value="GATA-TYPE ZINC FINGER PROTEIN 1"/>
    <property type="match status" value="1"/>
</dbReference>
<dbReference type="GO" id="GO:0007283">
    <property type="term" value="P:spermatogenesis"/>
    <property type="evidence" value="ECO:0007669"/>
    <property type="project" value="TreeGrafter"/>
</dbReference>
<evidence type="ECO:0000313" key="5">
    <source>
        <dbReference type="Ensembl" id="ENSNMLP00000018662.1"/>
    </source>
</evidence>
<accession>A0A8C6WMQ5</accession>
<dbReference type="Gene3D" id="3.30.50.10">
    <property type="entry name" value="Erythroid Transcription Factor GATA-1, subunit A"/>
    <property type="match status" value="1"/>
</dbReference>
<keyword evidence="1" id="KW-0539">Nucleus</keyword>
<protein>
    <submittedName>
        <fullName evidence="5">Zinc finger GATA like protein 1</fullName>
    </submittedName>
</protein>
<dbReference type="GO" id="GO:0043565">
    <property type="term" value="F:sequence-specific DNA binding"/>
    <property type="evidence" value="ECO:0007669"/>
    <property type="project" value="InterPro"/>
</dbReference>
<dbReference type="PROSITE" id="PS50114">
    <property type="entry name" value="GATA_ZN_FINGER_2"/>
    <property type="match status" value="1"/>
</dbReference>
<feature type="region of interest" description="Disordered" evidence="3">
    <location>
        <begin position="146"/>
        <end position="194"/>
    </location>
</feature>
<keyword evidence="2" id="KW-0863">Zinc-finger</keyword>
<dbReference type="CDD" id="cd00202">
    <property type="entry name" value="ZnF_GATA"/>
    <property type="match status" value="1"/>
</dbReference>
<dbReference type="Pfam" id="PF00320">
    <property type="entry name" value="GATA"/>
    <property type="match status" value="1"/>
</dbReference>
<feature type="compositionally biased region" description="Polar residues" evidence="3">
    <location>
        <begin position="1"/>
        <end position="13"/>
    </location>
</feature>
<dbReference type="GO" id="GO:0006357">
    <property type="term" value="P:regulation of transcription by RNA polymerase II"/>
    <property type="evidence" value="ECO:0007669"/>
    <property type="project" value="TreeGrafter"/>
</dbReference>
<feature type="domain" description="GATA-type" evidence="4">
    <location>
        <begin position="263"/>
        <end position="298"/>
    </location>
</feature>
<dbReference type="GO" id="GO:0008270">
    <property type="term" value="F:zinc ion binding"/>
    <property type="evidence" value="ECO:0007669"/>
    <property type="project" value="UniProtKB-KW"/>
</dbReference>
<dbReference type="Proteomes" id="UP000694523">
    <property type="component" value="Unplaced"/>
</dbReference>
<keyword evidence="2" id="KW-0862">Zinc</keyword>
<dbReference type="AlphaFoldDB" id="A0A8C6WMQ5"/>
<dbReference type="PANTHER" id="PTHR47341">
    <property type="entry name" value="GATA-TYPE ZINC FINGER PROTEIN 1"/>
    <property type="match status" value="1"/>
</dbReference>
<dbReference type="InterPro" id="IPR000679">
    <property type="entry name" value="Znf_GATA"/>
</dbReference>
<dbReference type="InterPro" id="IPR013088">
    <property type="entry name" value="Znf_NHR/GATA"/>
</dbReference>
<feature type="compositionally biased region" description="Basic and acidic residues" evidence="3">
    <location>
        <begin position="14"/>
        <end position="23"/>
    </location>
</feature>
<keyword evidence="6" id="KW-1185">Reference proteome</keyword>
<dbReference type="Ensembl" id="ENSNMLT00000020994.1">
    <property type="protein sequence ID" value="ENSNMLP00000018662.1"/>
    <property type="gene ID" value="ENSNMLG00000012281.1"/>
</dbReference>
<dbReference type="SUPFAM" id="SSF57716">
    <property type="entry name" value="Glucocorticoid receptor-like (DNA-binding domain)"/>
    <property type="match status" value="1"/>
</dbReference>
<organism evidence="5 6">
    <name type="scientific">Neogobius melanostomus</name>
    <name type="common">round goby</name>
    <dbReference type="NCBI Taxonomy" id="47308"/>
    <lineage>
        <taxon>Eukaryota</taxon>
        <taxon>Metazoa</taxon>
        <taxon>Chordata</taxon>
        <taxon>Craniata</taxon>
        <taxon>Vertebrata</taxon>
        <taxon>Euteleostomi</taxon>
        <taxon>Actinopterygii</taxon>
        <taxon>Neopterygii</taxon>
        <taxon>Teleostei</taxon>
        <taxon>Neoteleostei</taxon>
        <taxon>Acanthomorphata</taxon>
        <taxon>Gobiaria</taxon>
        <taxon>Gobiiformes</taxon>
        <taxon>Gobioidei</taxon>
        <taxon>Gobiidae</taxon>
        <taxon>Benthophilinae</taxon>
        <taxon>Neogobiini</taxon>
        <taxon>Neogobius</taxon>
    </lineage>
</organism>
<evidence type="ECO:0000256" key="1">
    <source>
        <dbReference type="ARBA" id="ARBA00023242"/>
    </source>
</evidence>
<sequence length="339" mass="38193">MNTGPTTQSSLLRQNKESPERDASQSALYHLSQEVSRLASPVRNSFMETDSVWFVSEEDTQRSLHCSTSLIPQVKNVKSPLKILNLINQQCERLLNQSDDEEQGDSALLISDFGGSNVPLTSKSPEVGGVLYVWCSFQPQPTCQDSSEEVPKFSTENGLPHATPLENDDGAQRSTWRSKRRKQPCPSRSASVQDPDFQGVTFRMDTELDDSKDQCRLLITSKYRYSHNLSRWPLQRSRINCVVGFQCFLVRGSVSSENPPETLKTSKVCASCCTSKTPMWRDAEDGTPLCNACGIRYKKYRVRCINCWHIPKKDGNSVSRCSKCGHFVRLTLAQRRPTL</sequence>